<dbReference type="EMBL" id="JBFXLS010000113">
    <property type="protein sequence ID" value="KAL2815409.1"/>
    <property type="molecule type" value="Genomic_DNA"/>
</dbReference>
<sequence>MASIVDSTKPSLTTLPGDAPLEEIIATIKRDGACIVKDLISIESLKKVKAEAQASLGADVPTDGTFFPQETRRTYSLIQCSPTFSTEVLMNKTILAVANSFVTSRHSYWSGERRTAVSRPQVSATGALVLGPGAKAQDFHRDDHCWHVTRGAVYQYEDGRDVQLSVLVAGSRATKANGATRVIPKSHLWDDEREPKWEDGVAFAEMEPGSGMLFLGSVYHAGGENTTNDEYRHLYATGYLRGYLRQEENQYLAVQPEVARKLPPEVQEFMGYSVSAPFCGWVKFDSPAKILRGGELRPRDFY</sequence>
<keyword evidence="5" id="KW-0479">Metal-binding</keyword>
<dbReference type="Proteomes" id="UP001610335">
    <property type="component" value="Unassembled WGS sequence"/>
</dbReference>
<dbReference type="InterPro" id="IPR008775">
    <property type="entry name" value="Phytyl_CoA_dOase-like"/>
</dbReference>
<comment type="caution">
    <text evidence="9">The sequence shown here is derived from an EMBL/GenBank/DDBJ whole genome shotgun (WGS) entry which is preliminary data.</text>
</comment>
<proteinExistence type="inferred from homology"/>
<evidence type="ECO:0000256" key="4">
    <source>
        <dbReference type="ARBA" id="ARBA00011738"/>
    </source>
</evidence>
<evidence type="ECO:0000313" key="9">
    <source>
        <dbReference type="EMBL" id="KAL2815409.1"/>
    </source>
</evidence>
<gene>
    <name evidence="9" type="ORF">BDW59DRAFT_176164</name>
</gene>
<evidence type="ECO:0000256" key="2">
    <source>
        <dbReference type="ARBA" id="ARBA00005179"/>
    </source>
</evidence>
<keyword evidence="7" id="KW-0560">Oxidoreductase</keyword>
<dbReference type="PANTHER" id="PTHR20883:SF45">
    <property type="entry name" value="PHYTANOYL-COA DIOXYGENASE FAMILY PROTEIN"/>
    <property type="match status" value="1"/>
</dbReference>
<evidence type="ECO:0008006" key="11">
    <source>
        <dbReference type="Google" id="ProtNLM"/>
    </source>
</evidence>
<reference evidence="9 10" key="1">
    <citation type="submission" date="2024-07" db="EMBL/GenBank/DDBJ databases">
        <title>Section-level genome sequencing and comparative genomics of Aspergillus sections Usti and Cavernicolus.</title>
        <authorList>
            <consortium name="Lawrence Berkeley National Laboratory"/>
            <person name="Nybo J.L."/>
            <person name="Vesth T.C."/>
            <person name="Theobald S."/>
            <person name="Frisvad J.C."/>
            <person name="Larsen T.O."/>
            <person name="Kjaerboelling I."/>
            <person name="Rothschild-Mancinelli K."/>
            <person name="Lyhne E.K."/>
            <person name="Kogle M.E."/>
            <person name="Barry K."/>
            <person name="Clum A."/>
            <person name="Na H."/>
            <person name="Ledsgaard L."/>
            <person name="Lin J."/>
            <person name="Lipzen A."/>
            <person name="Kuo A."/>
            <person name="Riley R."/>
            <person name="Mondo S."/>
            <person name="LaButti K."/>
            <person name="Haridas S."/>
            <person name="Pangalinan J."/>
            <person name="Salamov A.A."/>
            <person name="Simmons B.A."/>
            <person name="Magnuson J.K."/>
            <person name="Chen J."/>
            <person name="Drula E."/>
            <person name="Henrissat B."/>
            <person name="Wiebenga A."/>
            <person name="Lubbers R.J."/>
            <person name="Gomes A.C."/>
            <person name="Makela M.R."/>
            <person name="Stajich J."/>
            <person name="Grigoriev I.V."/>
            <person name="Mortensen U.H."/>
            <person name="De vries R.P."/>
            <person name="Baker S.E."/>
            <person name="Andersen M.R."/>
        </authorList>
    </citation>
    <scope>NUCLEOTIDE SEQUENCE [LARGE SCALE GENOMIC DNA]</scope>
    <source>
        <strain evidence="9 10">CBS 600.67</strain>
    </source>
</reference>
<dbReference type="Gene3D" id="2.60.120.620">
    <property type="entry name" value="q2cbj1_9rhob like domain"/>
    <property type="match status" value="1"/>
</dbReference>
<comment type="subunit">
    <text evidence="4">Homodimer.</text>
</comment>
<evidence type="ECO:0000256" key="1">
    <source>
        <dbReference type="ARBA" id="ARBA00001962"/>
    </source>
</evidence>
<comment type="pathway">
    <text evidence="2">Secondary metabolite biosynthesis.</text>
</comment>
<accession>A0ABR4HIU4</accession>
<name>A0ABR4HIU4_9EURO</name>
<keyword evidence="10" id="KW-1185">Reference proteome</keyword>
<evidence type="ECO:0000256" key="6">
    <source>
        <dbReference type="ARBA" id="ARBA00022964"/>
    </source>
</evidence>
<protein>
    <recommendedName>
        <fullName evidence="11">Phytanoyl-CoA dioxygenase family protein</fullName>
    </recommendedName>
</protein>
<dbReference type="SUPFAM" id="SSF51197">
    <property type="entry name" value="Clavaminate synthase-like"/>
    <property type="match status" value="1"/>
</dbReference>
<keyword evidence="8" id="KW-0408">Iron</keyword>
<evidence type="ECO:0000256" key="7">
    <source>
        <dbReference type="ARBA" id="ARBA00023002"/>
    </source>
</evidence>
<evidence type="ECO:0000313" key="10">
    <source>
        <dbReference type="Proteomes" id="UP001610335"/>
    </source>
</evidence>
<keyword evidence="6" id="KW-0223">Dioxygenase</keyword>
<organism evidence="9 10">
    <name type="scientific">Aspergillus cavernicola</name>
    <dbReference type="NCBI Taxonomy" id="176166"/>
    <lineage>
        <taxon>Eukaryota</taxon>
        <taxon>Fungi</taxon>
        <taxon>Dikarya</taxon>
        <taxon>Ascomycota</taxon>
        <taxon>Pezizomycotina</taxon>
        <taxon>Eurotiomycetes</taxon>
        <taxon>Eurotiomycetidae</taxon>
        <taxon>Eurotiales</taxon>
        <taxon>Aspergillaceae</taxon>
        <taxon>Aspergillus</taxon>
        <taxon>Aspergillus subgen. Nidulantes</taxon>
    </lineage>
</organism>
<comment type="cofactor">
    <cofactor evidence="1">
        <name>Fe cation</name>
        <dbReference type="ChEBI" id="CHEBI:24875"/>
    </cofactor>
</comment>
<dbReference type="Pfam" id="PF05721">
    <property type="entry name" value="PhyH"/>
    <property type="match status" value="1"/>
</dbReference>
<evidence type="ECO:0000256" key="8">
    <source>
        <dbReference type="ARBA" id="ARBA00023004"/>
    </source>
</evidence>
<dbReference type="PANTHER" id="PTHR20883">
    <property type="entry name" value="PHYTANOYL-COA DIOXYGENASE DOMAIN CONTAINING 1"/>
    <property type="match status" value="1"/>
</dbReference>
<evidence type="ECO:0000256" key="3">
    <source>
        <dbReference type="ARBA" id="ARBA00005830"/>
    </source>
</evidence>
<comment type="similarity">
    <text evidence="3">Belongs to the PhyH family.</text>
</comment>
<evidence type="ECO:0000256" key="5">
    <source>
        <dbReference type="ARBA" id="ARBA00022723"/>
    </source>
</evidence>